<organism evidence="4 5">
    <name type="scientific">Rhododendron simsii</name>
    <name type="common">Sims's rhododendron</name>
    <dbReference type="NCBI Taxonomy" id="118357"/>
    <lineage>
        <taxon>Eukaryota</taxon>
        <taxon>Viridiplantae</taxon>
        <taxon>Streptophyta</taxon>
        <taxon>Embryophyta</taxon>
        <taxon>Tracheophyta</taxon>
        <taxon>Spermatophyta</taxon>
        <taxon>Magnoliopsida</taxon>
        <taxon>eudicotyledons</taxon>
        <taxon>Gunneridae</taxon>
        <taxon>Pentapetalae</taxon>
        <taxon>asterids</taxon>
        <taxon>Ericales</taxon>
        <taxon>Ericaceae</taxon>
        <taxon>Ericoideae</taxon>
        <taxon>Rhodoreae</taxon>
        <taxon>Rhododendron</taxon>
    </lineage>
</organism>
<accession>A0A834GX63</accession>
<dbReference type="GO" id="GO:0010333">
    <property type="term" value="F:terpene synthase activity"/>
    <property type="evidence" value="ECO:0007669"/>
    <property type="project" value="InterPro"/>
</dbReference>
<dbReference type="PANTHER" id="PTHR31225">
    <property type="entry name" value="OS04G0344100 PROTEIN-RELATED"/>
    <property type="match status" value="1"/>
</dbReference>
<name>A0A834GX63_RHOSS</name>
<evidence type="ECO:0000313" key="4">
    <source>
        <dbReference type="EMBL" id="KAF7141473.1"/>
    </source>
</evidence>
<keyword evidence="2" id="KW-0456">Lyase</keyword>
<keyword evidence="1" id="KW-0460">Magnesium</keyword>
<dbReference type="Proteomes" id="UP000626092">
    <property type="component" value="Unassembled WGS sequence"/>
</dbReference>
<keyword evidence="5" id="KW-1185">Reference proteome</keyword>
<dbReference type="PANTHER" id="PTHR31225:SF98">
    <property type="entry name" value="TERPENE SYNTHASE 9-RELATED"/>
    <property type="match status" value="1"/>
</dbReference>
<dbReference type="Pfam" id="PF01397">
    <property type="entry name" value="Terpene_synth"/>
    <property type="match status" value="1"/>
</dbReference>
<gene>
    <name evidence="4" type="ORF">RHSIM_Rhsim06G0156000</name>
</gene>
<comment type="caution">
    <text evidence="4">The sequence shown here is derived from an EMBL/GenBank/DDBJ whole genome shotgun (WGS) entry which is preliminary data.</text>
</comment>
<evidence type="ECO:0000313" key="5">
    <source>
        <dbReference type="Proteomes" id="UP000626092"/>
    </source>
</evidence>
<dbReference type="Gene3D" id="1.50.10.130">
    <property type="entry name" value="Terpene synthase, N-terminal domain"/>
    <property type="match status" value="1"/>
</dbReference>
<sequence length="106" mass="12198">MSGVEENQRDTEYELHGGELGNLKQEVRKLVKTSTPQEHPSVLLNLFDSMQRLGVAYHFEEEIKDALNLVQFHDFPADLYTTSLQFRLRRDHGYTIGSGSVIQFKT</sequence>
<evidence type="ECO:0000256" key="2">
    <source>
        <dbReference type="ARBA" id="ARBA00023239"/>
    </source>
</evidence>
<evidence type="ECO:0000256" key="1">
    <source>
        <dbReference type="ARBA" id="ARBA00022842"/>
    </source>
</evidence>
<dbReference type="InterPro" id="IPR036965">
    <property type="entry name" value="Terpene_synth_N_sf"/>
</dbReference>
<dbReference type="OrthoDB" id="1877784at2759"/>
<feature type="domain" description="Terpene synthase N-terminal" evidence="3">
    <location>
        <begin position="14"/>
        <end position="105"/>
    </location>
</feature>
<reference evidence="4" key="1">
    <citation type="submission" date="2019-11" db="EMBL/GenBank/DDBJ databases">
        <authorList>
            <person name="Liu Y."/>
            <person name="Hou J."/>
            <person name="Li T.-Q."/>
            <person name="Guan C.-H."/>
            <person name="Wu X."/>
            <person name="Wu H.-Z."/>
            <person name="Ling F."/>
            <person name="Zhang R."/>
            <person name="Shi X.-G."/>
            <person name="Ren J.-P."/>
            <person name="Chen E.-F."/>
            <person name="Sun J.-M."/>
        </authorList>
    </citation>
    <scope>NUCLEOTIDE SEQUENCE</scope>
    <source>
        <strain evidence="4">Adult_tree_wgs_1</strain>
        <tissue evidence="4">Leaves</tissue>
    </source>
</reference>
<dbReference type="GO" id="GO:0016114">
    <property type="term" value="P:terpenoid biosynthetic process"/>
    <property type="evidence" value="ECO:0007669"/>
    <property type="project" value="InterPro"/>
</dbReference>
<dbReference type="InterPro" id="IPR001906">
    <property type="entry name" value="Terpene_synth_N"/>
</dbReference>
<dbReference type="AlphaFoldDB" id="A0A834GX63"/>
<dbReference type="SUPFAM" id="SSF48239">
    <property type="entry name" value="Terpenoid cyclases/Protein prenyltransferases"/>
    <property type="match status" value="1"/>
</dbReference>
<protein>
    <recommendedName>
        <fullName evidence="3">Terpene synthase N-terminal domain-containing protein</fullName>
    </recommendedName>
</protein>
<dbReference type="InterPro" id="IPR050148">
    <property type="entry name" value="Terpene_synthase-like"/>
</dbReference>
<proteinExistence type="predicted"/>
<dbReference type="EMBL" id="WJXA01000006">
    <property type="protein sequence ID" value="KAF7141473.1"/>
    <property type="molecule type" value="Genomic_DNA"/>
</dbReference>
<dbReference type="InterPro" id="IPR008930">
    <property type="entry name" value="Terpenoid_cyclase/PrenylTrfase"/>
</dbReference>
<evidence type="ECO:0000259" key="3">
    <source>
        <dbReference type="Pfam" id="PF01397"/>
    </source>
</evidence>